<dbReference type="Proteomes" id="UP000011713">
    <property type="component" value="Unassembled WGS sequence"/>
</dbReference>
<dbReference type="eggNOG" id="KOG0017">
    <property type="taxonomic scope" value="Eukaryota"/>
</dbReference>
<evidence type="ECO:0000313" key="2">
    <source>
        <dbReference type="Proteomes" id="UP000011713"/>
    </source>
</evidence>
<dbReference type="VEuPathDB" id="FungiDB:HpaG801826"/>
<accession>M4B6C5</accession>
<sequence>MGRLLHTFKTTITSSQRLKLSTIRKDPERSWPEHYLYMVAVCNACGGGAEAQVLDKIVHYASADMTTVLMNKYKNERHDHLRQAE</sequence>
<reference evidence="2" key="1">
    <citation type="journal article" date="2010" name="Science">
        <title>Signatures of adaptation to obligate biotrophy in the Hyaloperonospora arabidopsidis genome.</title>
        <authorList>
            <person name="Baxter L."/>
            <person name="Tripathy S."/>
            <person name="Ishaque N."/>
            <person name="Boot N."/>
            <person name="Cabral A."/>
            <person name="Kemen E."/>
            <person name="Thines M."/>
            <person name="Ah-Fong A."/>
            <person name="Anderson R."/>
            <person name="Badejoko W."/>
            <person name="Bittner-Eddy P."/>
            <person name="Boore J.L."/>
            <person name="Chibucos M.C."/>
            <person name="Coates M."/>
            <person name="Dehal P."/>
            <person name="Delehaunty K."/>
            <person name="Dong S."/>
            <person name="Downton P."/>
            <person name="Dumas B."/>
            <person name="Fabro G."/>
            <person name="Fronick C."/>
            <person name="Fuerstenberg S.I."/>
            <person name="Fulton L."/>
            <person name="Gaulin E."/>
            <person name="Govers F."/>
            <person name="Hughes L."/>
            <person name="Humphray S."/>
            <person name="Jiang R.H."/>
            <person name="Judelson H."/>
            <person name="Kamoun S."/>
            <person name="Kyung K."/>
            <person name="Meijer H."/>
            <person name="Minx P."/>
            <person name="Morris P."/>
            <person name="Nelson J."/>
            <person name="Phuntumart V."/>
            <person name="Qutob D."/>
            <person name="Rehmany A."/>
            <person name="Rougon-Cardoso A."/>
            <person name="Ryden P."/>
            <person name="Torto-Alalibo T."/>
            <person name="Studholme D."/>
            <person name="Wang Y."/>
            <person name="Win J."/>
            <person name="Wood J."/>
            <person name="Clifton S.W."/>
            <person name="Rogers J."/>
            <person name="Van den Ackerveken G."/>
            <person name="Jones J.D."/>
            <person name="McDowell J.M."/>
            <person name="Beynon J."/>
            <person name="Tyler B.M."/>
        </authorList>
    </citation>
    <scope>NUCLEOTIDE SEQUENCE [LARGE SCALE GENOMIC DNA]</scope>
    <source>
        <strain evidence="2">Emoy2</strain>
    </source>
</reference>
<protein>
    <recommendedName>
        <fullName evidence="3">RxLR effector candidate protein</fullName>
    </recommendedName>
</protein>
<evidence type="ECO:0008006" key="3">
    <source>
        <dbReference type="Google" id="ProtNLM"/>
    </source>
</evidence>
<dbReference type="AlphaFoldDB" id="M4B6C5"/>
<dbReference type="EnsemblProtists" id="HpaT801826">
    <property type="protein sequence ID" value="HpaP801826"/>
    <property type="gene ID" value="HpaG801826"/>
</dbReference>
<organism evidence="1 2">
    <name type="scientific">Hyaloperonospora arabidopsidis (strain Emoy2)</name>
    <name type="common">Downy mildew agent</name>
    <name type="synonym">Peronospora arabidopsidis</name>
    <dbReference type="NCBI Taxonomy" id="559515"/>
    <lineage>
        <taxon>Eukaryota</taxon>
        <taxon>Sar</taxon>
        <taxon>Stramenopiles</taxon>
        <taxon>Oomycota</taxon>
        <taxon>Peronosporomycetes</taxon>
        <taxon>Peronosporales</taxon>
        <taxon>Peronosporaceae</taxon>
        <taxon>Hyaloperonospora</taxon>
    </lineage>
</organism>
<name>M4B6C5_HYAAE</name>
<dbReference type="EMBL" id="JH598543">
    <property type="status" value="NOT_ANNOTATED_CDS"/>
    <property type="molecule type" value="Genomic_DNA"/>
</dbReference>
<proteinExistence type="predicted"/>
<keyword evidence="2" id="KW-1185">Reference proteome</keyword>
<evidence type="ECO:0000313" key="1">
    <source>
        <dbReference type="EnsemblProtists" id="HpaP801826"/>
    </source>
</evidence>
<reference evidence="1" key="2">
    <citation type="submission" date="2015-06" db="UniProtKB">
        <authorList>
            <consortium name="EnsemblProtists"/>
        </authorList>
    </citation>
    <scope>IDENTIFICATION</scope>
    <source>
        <strain evidence="1">Emoy2</strain>
    </source>
</reference>
<dbReference type="HOGENOM" id="CLU_177338_0_0_1"/>
<dbReference type="InParanoid" id="M4B6C5"/>